<evidence type="ECO:0000313" key="2">
    <source>
        <dbReference type="Proteomes" id="UP000185696"/>
    </source>
</evidence>
<sequence>MLGVTVDELLASATDDHEVDLEGAGLVPKEAGDTVGGWVPEATREEVAALVDGLSLDEVQDRGVRLRGVRRSRLAAALADYYDAASGGLLYRPSVDGHRVATSVLTRAEWLDLSIPLGPDTDRIGLADVELDSVGRIERGHAVDRLTEAAMLGVRITNEPLYRLLDVDIRGGVISGSVGLAPFGVYALTMDLLERELADALVNGRPIGRGDLPLRDRYLPDVETVLDLHGRLCAGGVVALCAIARPADAYRGEADYALLVQERSGQVVNAAGRLAVIPKGFHEPLTDVAGDARIGATLVREMEEELFGRAELDSTADGRRAAAPMHSSRLSEAMRWLTASPARLRMECTGFGFNLVSGNYEFACLVVIEDEEFWPQFGGVVEANWESAGLRVYSSLDDHLLAKLAGDESWSNEGLFAFLQGLRRLRDVGGRRVKLPAVEL</sequence>
<dbReference type="EMBL" id="MSIF01000006">
    <property type="protein sequence ID" value="OLF10711.1"/>
    <property type="molecule type" value="Genomic_DNA"/>
</dbReference>
<organism evidence="1 2">
    <name type="scientific">Actinophytocola xinjiangensis</name>
    <dbReference type="NCBI Taxonomy" id="485602"/>
    <lineage>
        <taxon>Bacteria</taxon>
        <taxon>Bacillati</taxon>
        <taxon>Actinomycetota</taxon>
        <taxon>Actinomycetes</taxon>
        <taxon>Pseudonocardiales</taxon>
        <taxon>Pseudonocardiaceae</taxon>
    </lineage>
</organism>
<reference evidence="1 2" key="1">
    <citation type="submission" date="2016-12" db="EMBL/GenBank/DDBJ databases">
        <title>The draft genome sequence of Actinophytocola xinjiangensis.</title>
        <authorList>
            <person name="Wang W."/>
            <person name="Yuan L."/>
        </authorList>
    </citation>
    <scope>NUCLEOTIDE SEQUENCE [LARGE SCALE GENOMIC DNA]</scope>
    <source>
        <strain evidence="1 2">CGMCC 4.4663</strain>
    </source>
</reference>
<accession>A0A7Z0WQP1</accession>
<comment type="caution">
    <text evidence="1">The sequence shown here is derived from an EMBL/GenBank/DDBJ whole genome shotgun (WGS) entry which is preliminary data.</text>
</comment>
<keyword evidence="2" id="KW-1185">Reference proteome</keyword>
<dbReference type="AlphaFoldDB" id="A0A7Z0WQP1"/>
<dbReference type="Proteomes" id="UP000185696">
    <property type="component" value="Unassembled WGS sequence"/>
</dbReference>
<name>A0A7Z0WQP1_9PSEU</name>
<evidence type="ECO:0000313" key="1">
    <source>
        <dbReference type="EMBL" id="OLF10711.1"/>
    </source>
</evidence>
<protein>
    <submittedName>
        <fullName evidence="1">Uncharacterized protein</fullName>
    </submittedName>
</protein>
<proteinExistence type="predicted"/>
<gene>
    <name evidence="1" type="ORF">BLA60_14885</name>
</gene>